<dbReference type="Proteomes" id="UP000026962">
    <property type="component" value="Chromosome 8"/>
</dbReference>
<organism evidence="2">
    <name type="scientific">Oryza punctata</name>
    <name type="common">Red rice</name>
    <dbReference type="NCBI Taxonomy" id="4537"/>
    <lineage>
        <taxon>Eukaryota</taxon>
        <taxon>Viridiplantae</taxon>
        <taxon>Streptophyta</taxon>
        <taxon>Embryophyta</taxon>
        <taxon>Tracheophyta</taxon>
        <taxon>Spermatophyta</taxon>
        <taxon>Magnoliopsida</taxon>
        <taxon>Liliopsida</taxon>
        <taxon>Poales</taxon>
        <taxon>Poaceae</taxon>
        <taxon>BOP clade</taxon>
        <taxon>Oryzoideae</taxon>
        <taxon>Oryzeae</taxon>
        <taxon>Oryzinae</taxon>
        <taxon>Oryza</taxon>
    </lineage>
</organism>
<dbReference type="HOGENOM" id="CLU_1417243_0_0_1"/>
<evidence type="ECO:0000313" key="3">
    <source>
        <dbReference type="Proteomes" id="UP000026962"/>
    </source>
</evidence>
<accession>A0A0E0LVH6</accession>
<reference evidence="2" key="2">
    <citation type="submission" date="2018-05" db="EMBL/GenBank/DDBJ databases">
        <title>OpunRS2 (Oryza punctata Reference Sequence Version 2).</title>
        <authorList>
            <person name="Zhang J."/>
            <person name="Kudrna D."/>
            <person name="Lee S."/>
            <person name="Talag J."/>
            <person name="Welchert J."/>
            <person name="Wing R.A."/>
        </authorList>
    </citation>
    <scope>NUCLEOTIDE SEQUENCE [LARGE SCALE GENOMIC DNA]</scope>
</reference>
<protein>
    <submittedName>
        <fullName evidence="2">Uncharacterized protein</fullName>
    </submittedName>
</protein>
<reference evidence="2" key="1">
    <citation type="submission" date="2015-04" db="UniProtKB">
        <authorList>
            <consortium name="EnsemblPlants"/>
        </authorList>
    </citation>
    <scope>IDENTIFICATION</scope>
</reference>
<keyword evidence="3" id="KW-1185">Reference proteome</keyword>
<feature type="region of interest" description="Disordered" evidence="1">
    <location>
        <begin position="80"/>
        <end position="110"/>
    </location>
</feature>
<sequence length="192" mass="20390">MSSSLSSFLSPLFIVSSQVADGRRTGWAARRTVEQASEAGGGRSEPMAGGDLAGAFPLRPCLQGPLLTPPPPWLGGIKAEVGSSGRAPPCDVRRTGGRGGDPSPRHPLTTARRAALLLLVRRAYPRRPRRRWFAGANTCPRGHPSRRRCLRLDLACASPSRPSPAEANADGDSSRSTRSTLPDQDNQATNSC</sequence>
<dbReference type="EnsemblPlants" id="OPUNC08G14730.1">
    <property type="protein sequence ID" value="OPUNC08G14730.1"/>
    <property type="gene ID" value="OPUNC08G14730"/>
</dbReference>
<feature type="region of interest" description="Disordered" evidence="1">
    <location>
        <begin position="31"/>
        <end position="50"/>
    </location>
</feature>
<dbReference type="AlphaFoldDB" id="A0A0E0LVH6"/>
<evidence type="ECO:0000256" key="1">
    <source>
        <dbReference type="SAM" id="MobiDB-lite"/>
    </source>
</evidence>
<dbReference type="Gramene" id="OPUNC08G14730.1">
    <property type="protein sequence ID" value="OPUNC08G14730.1"/>
    <property type="gene ID" value="OPUNC08G14730"/>
</dbReference>
<proteinExistence type="predicted"/>
<evidence type="ECO:0000313" key="2">
    <source>
        <dbReference type="EnsemblPlants" id="OPUNC08G14730.1"/>
    </source>
</evidence>
<feature type="region of interest" description="Disordered" evidence="1">
    <location>
        <begin position="157"/>
        <end position="192"/>
    </location>
</feature>
<feature type="compositionally biased region" description="Polar residues" evidence="1">
    <location>
        <begin position="174"/>
        <end position="192"/>
    </location>
</feature>
<name>A0A0E0LVH6_ORYPU</name>